<name>A0A1S3CI08_CUCME</name>
<dbReference type="GeneID" id="103501205"/>
<protein>
    <submittedName>
        <fullName evidence="7">Uncharacterized protein LOC103501205</fullName>
    </submittedName>
</protein>
<sequence length="217" mass="25971">MRQLEQLSPSMRHELEAMGRHRWTRAFFRRKRYQVITTNISEKSIRSLVQKWFYEHHTKWSFQRTELSIYVEDMIRESLGESRSMNIYPVDQHEFEVRHRKEQFVVNILNRTCSCRQWGLDLIPCSHACIALSTRNLNLHLYTDKFYYVSNLINLYKKGMRPIGSANQIRNTHQGRNDRILPLQVKRPAGRPKKKRFTSFLDKKATVHCSKCGKKRS</sequence>
<keyword evidence="6" id="KW-1185">Reference proteome</keyword>
<evidence type="ECO:0000256" key="2">
    <source>
        <dbReference type="ARBA" id="ARBA00022771"/>
    </source>
</evidence>
<dbReference type="KEGG" id="cmo:103501205"/>
<keyword evidence="2 4" id="KW-0863">Zinc-finger</keyword>
<organism evidence="6 7">
    <name type="scientific">Cucumis melo</name>
    <name type="common">Muskmelon</name>
    <dbReference type="NCBI Taxonomy" id="3656"/>
    <lineage>
        <taxon>Eukaryota</taxon>
        <taxon>Viridiplantae</taxon>
        <taxon>Streptophyta</taxon>
        <taxon>Embryophyta</taxon>
        <taxon>Tracheophyta</taxon>
        <taxon>Spermatophyta</taxon>
        <taxon>Magnoliopsida</taxon>
        <taxon>eudicotyledons</taxon>
        <taxon>Gunneridae</taxon>
        <taxon>Pentapetalae</taxon>
        <taxon>rosids</taxon>
        <taxon>fabids</taxon>
        <taxon>Cucurbitales</taxon>
        <taxon>Cucurbitaceae</taxon>
        <taxon>Benincaseae</taxon>
        <taxon>Cucumis</taxon>
    </lineage>
</organism>
<dbReference type="PANTHER" id="PTHR31973:SF187">
    <property type="entry name" value="MUTATOR TRANSPOSASE MUDRA PROTEIN"/>
    <property type="match status" value="1"/>
</dbReference>
<keyword evidence="3" id="KW-0862">Zinc</keyword>
<dbReference type="Pfam" id="PF04434">
    <property type="entry name" value="SWIM"/>
    <property type="match status" value="1"/>
</dbReference>
<evidence type="ECO:0000313" key="6">
    <source>
        <dbReference type="Proteomes" id="UP001652600"/>
    </source>
</evidence>
<dbReference type="AlphaFoldDB" id="A0A1S3CI08"/>
<evidence type="ECO:0000313" key="7">
    <source>
        <dbReference type="RefSeq" id="XP_008462941.1"/>
    </source>
</evidence>
<dbReference type="RefSeq" id="XP_008462941.1">
    <property type="nucleotide sequence ID" value="XM_008464719.1"/>
</dbReference>
<reference evidence="7" key="1">
    <citation type="submission" date="2025-08" db="UniProtKB">
        <authorList>
            <consortium name="RefSeq"/>
        </authorList>
    </citation>
    <scope>IDENTIFICATION</scope>
    <source>
        <tissue evidence="7">Stem</tissue>
    </source>
</reference>
<evidence type="ECO:0000256" key="4">
    <source>
        <dbReference type="PROSITE-ProRule" id="PRU00325"/>
    </source>
</evidence>
<dbReference type="PANTHER" id="PTHR31973">
    <property type="entry name" value="POLYPROTEIN, PUTATIVE-RELATED"/>
    <property type="match status" value="1"/>
</dbReference>
<keyword evidence="1" id="KW-0479">Metal-binding</keyword>
<dbReference type="PROSITE" id="PS50966">
    <property type="entry name" value="ZF_SWIM"/>
    <property type="match status" value="1"/>
</dbReference>
<feature type="domain" description="SWIM-type" evidence="5">
    <location>
        <begin position="104"/>
        <end position="136"/>
    </location>
</feature>
<evidence type="ECO:0000256" key="3">
    <source>
        <dbReference type="ARBA" id="ARBA00022833"/>
    </source>
</evidence>
<gene>
    <name evidence="7" type="primary">LOC103501205</name>
</gene>
<dbReference type="Proteomes" id="UP001652600">
    <property type="component" value="Chromosome 7"/>
</dbReference>
<dbReference type="SMART" id="SM00575">
    <property type="entry name" value="ZnF_PMZ"/>
    <property type="match status" value="1"/>
</dbReference>
<dbReference type="InterPro" id="IPR007527">
    <property type="entry name" value="Znf_SWIM"/>
</dbReference>
<evidence type="ECO:0000256" key="1">
    <source>
        <dbReference type="ARBA" id="ARBA00022723"/>
    </source>
</evidence>
<evidence type="ECO:0000259" key="5">
    <source>
        <dbReference type="PROSITE" id="PS50966"/>
    </source>
</evidence>
<proteinExistence type="predicted"/>
<dbReference type="InParanoid" id="A0A1S3CI08"/>
<dbReference type="InterPro" id="IPR006564">
    <property type="entry name" value="Znf_PMZ"/>
</dbReference>
<accession>A0A1S3CI08</accession>
<dbReference type="GO" id="GO:0008270">
    <property type="term" value="F:zinc ion binding"/>
    <property type="evidence" value="ECO:0007669"/>
    <property type="project" value="UniProtKB-KW"/>
</dbReference>